<protein>
    <submittedName>
        <fullName evidence="6">Uncharacterized protein</fullName>
    </submittedName>
</protein>
<evidence type="ECO:0000256" key="2">
    <source>
        <dbReference type="ARBA" id="ARBA00022692"/>
    </source>
</evidence>
<reference evidence="7" key="1">
    <citation type="submission" date="2013-03" db="EMBL/GenBank/DDBJ databases">
        <authorList>
            <person name="Jeffery W."/>
            <person name="Warren W."/>
            <person name="Wilson R.K."/>
        </authorList>
    </citation>
    <scope>NUCLEOTIDE SEQUENCE</scope>
    <source>
        <strain evidence="7">female</strain>
    </source>
</reference>
<evidence type="ECO:0000256" key="5">
    <source>
        <dbReference type="SAM" id="Phobius"/>
    </source>
</evidence>
<feature type="transmembrane region" description="Helical" evidence="5">
    <location>
        <begin position="84"/>
        <end position="109"/>
    </location>
</feature>
<reference evidence="7" key="2">
    <citation type="journal article" date="2014" name="Nat. Commun.">
        <title>The cavefish genome reveals candidate genes for eye loss.</title>
        <authorList>
            <person name="McGaugh S.E."/>
            <person name="Gross J.B."/>
            <person name="Aken B."/>
            <person name="Blin M."/>
            <person name="Borowsky R."/>
            <person name="Chalopin D."/>
            <person name="Hinaux H."/>
            <person name="Jeffery W.R."/>
            <person name="Keene A."/>
            <person name="Ma L."/>
            <person name="Minx P."/>
            <person name="Murphy D."/>
            <person name="O'Quin K.E."/>
            <person name="Retaux S."/>
            <person name="Rohner N."/>
            <person name="Searle S.M."/>
            <person name="Stahl B.A."/>
            <person name="Tabin C."/>
            <person name="Volff J.N."/>
            <person name="Yoshizawa M."/>
            <person name="Warren W.C."/>
        </authorList>
    </citation>
    <scope>NUCLEOTIDE SEQUENCE [LARGE SCALE GENOMIC DNA]</scope>
    <source>
        <strain evidence="7">female</strain>
    </source>
</reference>
<dbReference type="GO" id="GO:1902936">
    <property type="term" value="F:phosphatidylinositol bisphosphate binding"/>
    <property type="evidence" value="ECO:0007669"/>
    <property type="project" value="TreeGrafter"/>
</dbReference>
<dbReference type="InterPro" id="IPR028068">
    <property type="entry name" value="PIRT"/>
</dbReference>
<reference evidence="6" key="3">
    <citation type="submission" date="2025-08" db="UniProtKB">
        <authorList>
            <consortium name="Ensembl"/>
        </authorList>
    </citation>
    <scope>IDENTIFICATION</scope>
</reference>
<dbReference type="Ensembl" id="ENSAMXT00000029765.1">
    <property type="protein sequence ID" value="ENSAMXP00000040138.1"/>
    <property type="gene ID" value="ENSAMXG00000030946.1"/>
</dbReference>
<keyword evidence="2 5" id="KW-0812">Transmembrane</keyword>
<evidence type="ECO:0000256" key="1">
    <source>
        <dbReference type="ARBA" id="ARBA00004141"/>
    </source>
</evidence>
<evidence type="ECO:0000256" key="3">
    <source>
        <dbReference type="ARBA" id="ARBA00022989"/>
    </source>
</evidence>
<dbReference type="PANTHER" id="PTHR16100:SF4">
    <property type="entry name" value="PHOSPHOINOSITIDE-INTERACTING PROTEIN"/>
    <property type="match status" value="1"/>
</dbReference>
<organism evidence="6 7">
    <name type="scientific">Astyanax mexicanus</name>
    <name type="common">Blind cave fish</name>
    <name type="synonym">Astyanax fasciatus mexicanus</name>
    <dbReference type="NCBI Taxonomy" id="7994"/>
    <lineage>
        <taxon>Eukaryota</taxon>
        <taxon>Metazoa</taxon>
        <taxon>Chordata</taxon>
        <taxon>Craniata</taxon>
        <taxon>Vertebrata</taxon>
        <taxon>Euteleostomi</taxon>
        <taxon>Actinopterygii</taxon>
        <taxon>Neopterygii</taxon>
        <taxon>Teleostei</taxon>
        <taxon>Ostariophysi</taxon>
        <taxon>Characiformes</taxon>
        <taxon>Characoidei</taxon>
        <taxon>Acestrorhamphidae</taxon>
        <taxon>Acestrorhamphinae</taxon>
        <taxon>Astyanax</taxon>
    </lineage>
</organism>
<dbReference type="AlphaFoldDB" id="A0A3B1JD14"/>
<dbReference type="Bgee" id="ENSAMXG00000030946">
    <property type="expression patterns" value="Expressed in camera-type eye and 1 other cell type or tissue"/>
</dbReference>
<reference evidence="6" key="4">
    <citation type="submission" date="2025-09" db="UniProtKB">
        <authorList>
            <consortium name="Ensembl"/>
        </authorList>
    </citation>
    <scope>IDENTIFICATION</scope>
</reference>
<sequence>MFSHTFPSSLSFRIVCTMSLMLSDERKGSVEEACLPPRETSFKSALKRRWNYFHKPLLSILIGALVFGTGTAMSLLYFTHVGNVPYLVGPLFLSMGLMFLVTGLVWIPIIKQKMFVSCKYFFLLYKCIYRFLLRFVYTFLA</sequence>
<evidence type="ECO:0000313" key="7">
    <source>
        <dbReference type="Proteomes" id="UP000018467"/>
    </source>
</evidence>
<evidence type="ECO:0000256" key="4">
    <source>
        <dbReference type="ARBA" id="ARBA00023136"/>
    </source>
</evidence>
<name>A0A3B1JD14_ASTMX</name>
<dbReference type="GO" id="GO:0044325">
    <property type="term" value="F:transmembrane transporter binding"/>
    <property type="evidence" value="ECO:0007669"/>
    <property type="project" value="TreeGrafter"/>
</dbReference>
<dbReference type="GeneTree" id="ENSGT01030000234862"/>
<comment type="subcellular location">
    <subcellularLocation>
        <location evidence="1">Membrane</location>
        <topology evidence="1">Multi-pass membrane protein</topology>
    </subcellularLocation>
</comment>
<keyword evidence="3 5" id="KW-1133">Transmembrane helix</keyword>
<keyword evidence="7" id="KW-1185">Reference proteome</keyword>
<accession>A0A3B1JD14</accession>
<keyword evidence="4 5" id="KW-0472">Membrane</keyword>
<feature type="transmembrane region" description="Helical" evidence="5">
    <location>
        <begin position="57"/>
        <end position="78"/>
    </location>
</feature>
<dbReference type="Proteomes" id="UP000018467">
    <property type="component" value="Unassembled WGS sequence"/>
</dbReference>
<evidence type="ECO:0000313" key="6">
    <source>
        <dbReference type="Ensembl" id="ENSAMXP00000040138.1"/>
    </source>
</evidence>
<proteinExistence type="predicted"/>
<dbReference type="Pfam" id="PF15099">
    <property type="entry name" value="PIRT"/>
    <property type="match status" value="1"/>
</dbReference>
<dbReference type="InParanoid" id="A0A3B1JD14"/>
<dbReference type="GO" id="GO:0005886">
    <property type="term" value="C:plasma membrane"/>
    <property type="evidence" value="ECO:0007669"/>
    <property type="project" value="TreeGrafter"/>
</dbReference>
<dbReference type="PANTHER" id="PTHR16100">
    <property type="entry name" value="PHOSPHOINOSITIDE-INTERACTING PROTEIN FAMILY MEMBER"/>
    <property type="match status" value="1"/>
</dbReference>